<dbReference type="AlphaFoldDB" id="A0A9P4IJ04"/>
<dbReference type="Proteomes" id="UP000799772">
    <property type="component" value="Unassembled WGS sequence"/>
</dbReference>
<accession>A0A9P4IJ04</accession>
<dbReference type="InterPro" id="IPR029063">
    <property type="entry name" value="SAM-dependent_MTases_sf"/>
</dbReference>
<proteinExistence type="predicted"/>
<dbReference type="PANTHER" id="PTHR44942">
    <property type="entry name" value="METHYLTRANSF_11 DOMAIN-CONTAINING PROTEIN"/>
    <property type="match status" value="1"/>
</dbReference>
<dbReference type="CDD" id="cd02440">
    <property type="entry name" value="AdoMet_MTases"/>
    <property type="match status" value="1"/>
</dbReference>
<dbReference type="Pfam" id="PF08241">
    <property type="entry name" value="Methyltransf_11"/>
    <property type="match status" value="1"/>
</dbReference>
<keyword evidence="4" id="KW-1185">Reference proteome</keyword>
<organism evidence="3 4">
    <name type="scientific">Rhizodiscina lignyota</name>
    <dbReference type="NCBI Taxonomy" id="1504668"/>
    <lineage>
        <taxon>Eukaryota</taxon>
        <taxon>Fungi</taxon>
        <taxon>Dikarya</taxon>
        <taxon>Ascomycota</taxon>
        <taxon>Pezizomycotina</taxon>
        <taxon>Dothideomycetes</taxon>
        <taxon>Pleosporomycetidae</taxon>
        <taxon>Aulographales</taxon>
        <taxon>Rhizodiscinaceae</taxon>
        <taxon>Rhizodiscina</taxon>
    </lineage>
</organism>
<reference evidence="3" key="1">
    <citation type="journal article" date="2020" name="Stud. Mycol.">
        <title>101 Dothideomycetes genomes: a test case for predicting lifestyles and emergence of pathogens.</title>
        <authorList>
            <person name="Haridas S."/>
            <person name="Albert R."/>
            <person name="Binder M."/>
            <person name="Bloem J."/>
            <person name="Labutti K."/>
            <person name="Salamov A."/>
            <person name="Andreopoulos B."/>
            <person name="Baker S."/>
            <person name="Barry K."/>
            <person name="Bills G."/>
            <person name="Bluhm B."/>
            <person name="Cannon C."/>
            <person name="Castanera R."/>
            <person name="Culley D."/>
            <person name="Daum C."/>
            <person name="Ezra D."/>
            <person name="Gonzalez J."/>
            <person name="Henrissat B."/>
            <person name="Kuo A."/>
            <person name="Liang C."/>
            <person name="Lipzen A."/>
            <person name="Lutzoni F."/>
            <person name="Magnuson J."/>
            <person name="Mondo S."/>
            <person name="Nolan M."/>
            <person name="Ohm R."/>
            <person name="Pangilinan J."/>
            <person name="Park H.-J."/>
            <person name="Ramirez L."/>
            <person name="Alfaro M."/>
            <person name="Sun H."/>
            <person name="Tritt A."/>
            <person name="Yoshinaga Y."/>
            <person name="Zwiers L.-H."/>
            <person name="Turgeon B."/>
            <person name="Goodwin S."/>
            <person name="Spatafora J."/>
            <person name="Crous P."/>
            <person name="Grigoriev I."/>
        </authorList>
    </citation>
    <scope>NUCLEOTIDE SEQUENCE</scope>
    <source>
        <strain evidence="3">CBS 133067</strain>
    </source>
</reference>
<dbReference type="InterPro" id="IPR013216">
    <property type="entry name" value="Methyltransf_11"/>
</dbReference>
<dbReference type="GO" id="GO:0008757">
    <property type="term" value="F:S-adenosylmethionine-dependent methyltransferase activity"/>
    <property type="evidence" value="ECO:0007669"/>
    <property type="project" value="InterPro"/>
</dbReference>
<dbReference type="PANTHER" id="PTHR44942:SF10">
    <property type="entry name" value="METHYLTRANSFERASE TYPE 11 DOMAIN-CONTAINING PROTEIN"/>
    <property type="match status" value="1"/>
</dbReference>
<sequence length="311" mass="33947">MSDNKTTSAPHTEEKTFRAYTSQQGKDYAQHRFGYSPSLYQAIIDYHKGGGQLDIILDVGCGPGVAVRALAPQFAHAIGIDPSEGMISTARSLDENKGIRFEVSTAEDLGSQVSPPIADSSVDLIIAATAAHWFDMPRFWARAAKVLKPGGSVAIWTSASGVVHPSVPNAAAIQKALDEYRDKHIRPYDAPGNVIAADLYTNLPLPWTSPEPVQEFDEDTFVRKEWAPGGEFLVGSERMVDMETLEKVLGTASPITRWREAHPDAVGTENDVTRLLRREIEKLLHEAGAEKGKEMVRGSVKGVLLMVKKKA</sequence>
<feature type="compositionally biased region" description="Polar residues" evidence="1">
    <location>
        <begin position="1"/>
        <end position="10"/>
    </location>
</feature>
<feature type="region of interest" description="Disordered" evidence="1">
    <location>
        <begin position="1"/>
        <end position="22"/>
    </location>
</feature>
<name>A0A9P4IJ04_9PEZI</name>
<dbReference type="SUPFAM" id="SSF53335">
    <property type="entry name" value="S-adenosyl-L-methionine-dependent methyltransferases"/>
    <property type="match status" value="1"/>
</dbReference>
<dbReference type="Gene3D" id="3.40.50.150">
    <property type="entry name" value="Vaccinia Virus protein VP39"/>
    <property type="match status" value="1"/>
</dbReference>
<dbReference type="OrthoDB" id="10027013at2759"/>
<comment type="caution">
    <text evidence="3">The sequence shown here is derived from an EMBL/GenBank/DDBJ whole genome shotgun (WGS) entry which is preliminary data.</text>
</comment>
<evidence type="ECO:0000259" key="2">
    <source>
        <dbReference type="Pfam" id="PF08241"/>
    </source>
</evidence>
<gene>
    <name evidence="3" type="ORF">NA57DRAFT_54288</name>
</gene>
<keyword evidence="3" id="KW-0808">Transferase</keyword>
<dbReference type="GO" id="GO:0032259">
    <property type="term" value="P:methylation"/>
    <property type="evidence" value="ECO:0007669"/>
    <property type="project" value="UniProtKB-KW"/>
</dbReference>
<evidence type="ECO:0000313" key="3">
    <source>
        <dbReference type="EMBL" id="KAF2100189.1"/>
    </source>
</evidence>
<feature type="domain" description="Methyltransferase type 11" evidence="2">
    <location>
        <begin position="57"/>
        <end position="155"/>
    </location>
</feature>
<dbReference type="InterPro" id="IPR051052">
    <property type="entry name" value="Diverse_substrate_MTase"/>
</dbReference>
<evidence type="ECO:0000256" key="1">
    <source>
        <dbReference type="SAM" id="MobiDB-lite"/>
    </source>
</evidence>
<evidence type="ECO:0000313" key="4">
    <source>
        <dbReference type="Proteomes" id="UP000799772"/>
    </source>
</evidence>
<keyword evidence="3" id="KW-0489">Methyltransferase</keyword>
<dbReference type="EMBL" id="ML978124">
    <property type="protein sequence ID" value="KAF2100189.1"/>
    <property type="molecule type" value="Genomic_DNA"/>
</dbReference>
<protein>
    <submittedName>
        <fullName evidence="3">Methyltransferase domain-containing protein</fullName>
    </submittedName>
</protein>